<dbReference type="Proteomes" id="UP001234178">
    <property type="component" value="Unassembled WGS sequence"/>
</dbReference>
<keyword evidence="2" id="KW-1185">Reference proteome</keyword>
<evidence type="ECO:0000313" key="1">
    <source>
        <dbReference type="EMBL" id="KAK4011393.1"/>
    </source>
</evidence>
<sequence length="166" mass="18492">MERDGSRCCGRRYHISADGDGLLHRNFRLQFQNRPCQILRNSGGIVANTLIGQMNNQICLNQNLVLVERLADTFGTATLAIIIEDVLESDVALSTNKKEQSLVQKPEASQSISDRVQLHTNIFGWRCGRMPCIAKLQLTENSGICDVIYIYQCDSDCQVTSGRNGT</sequence>
<organism evidence="1 2">
    <name type="scientific">Daphnia magna</name>
    <dbReference type="NCBI Taxonomy" id="35525"/>
    <lineage>
        <taxon>Eukaryota</taxon>
        <taxon>Metazoa</taxon>
        <taxon>Ecdysozoa</taxon>
        <taxon>Arthropoda</taxon>
        <taxon>Crustacea</taxon>
        <taxon>Branchiopoda</taxon>
        <taxon>Diplostraca</taxon>
        <taxon>Cladocera</taxon>
        <taxon>Anomopoda</taxon>
        <taxon>Daphniidae</taxon>
        <taxon>Daphnia</taxon>
    </lineage>
</organism>
<gene>
    <name evidence="1" type="ORF">OUZ56_020508</name>
</gene>
<accession>A0ABQ9ZFE6</accession>
<evidence type="ECO:0000313" key="2">
    <source>
        <dbReference type="Proteomes" id="UP001234178"/>
    </source>
</evidence>
<comment type="caution">
    <text evidence="1">The sequence shown here is derived from an EMBL/GenBank/DDBJ whole genome shotgun (WGS) entry which is preliminary data.</text>
</comment>
<name>A0ABQ9ZFE6_9CRUS</name>
<dbReference type="EMBL" id="JAOYFB010000003">
    <property type="protein sequence ID" value="KAK4011393.1"/>
    <property type="molecule type" value="Genomic_DNA"/>
</dbReference>
<protein>
    <submittedName>
        <fullName evidence="1">Uncharacterized protein</fullName>
    </submittedName>
</protein>
<proteinExistence type="predicted"/>
<reference evidence="1 2" key="1">
    <citation type="journal article" date="2023" name="Nucleic Acids Res.">
        <title>The hologenome of Daphnia magna reveals possible DNA methylation and microbiome-mediated evolution of the host genome.</title>
        <authorList>
            <person name="Chaturvedi A."/>
            <person name="Li X."/>
            <person name="Dhandapani V."/>
            <person name="Marshall H."/>
            <person name="Kissane S."/>
            <person name="Cuenca-Cambronero M."/>
            <person name="Asole G."/>
            <person name="Calvet F."/>
            <person name="Ruiz-Romero M."/>
            <person name="Marangio P."/>
            <person name="Guigo R."/>
            <person name="Rago D."/>
            <person name="Mirbahai L."/>
            <person name="Eastwood N."/>
            <person name="Colbourne J.K."/>
            <person name="Zhou J."/>
            <person name="Mallon E."/>
            <person name="Orsini L."/>
        </authorList>
    </citation>
    <scope>NUCLEOTIDE SEQUENCE [LARGE SCALE GENOMIC DNA]</scope>
    <source>
        <strain evidence="1">LRV0_1</strain>
    </source>
</reference>